<dbReference type="RefSeq" id="WP_165327815.1">
    <property type="nucleotide sequence ID" value="NZ_CP049109.1"/>
</dbReference>
<dbReference type="SUPFAM" id="SSF54427">
    <property type="entry name" value="NTF2-like"/>
    <property type="match status" value="1"/>
</dbReference>
<dbReference type="KEGG" id="spzr:G5C33_14090"/>
<protein>
    <submittedName>
        <fullName evidence="2">Nuclear transport factor 2 family protein</fullName>
    </submittedName>
</protein>
<accession>A0A6G6Y7N4</accession>
<evidence type="ECO:0000313" key="3">
    <source>
        <dbReference type="Proteomes" id="UP000501568"/>
    </source>
</evidence>
<dbReference type="Gene3D" id="3.10.450.50">
    <property type="match status" value="1"/>
</dbReference>
<sequence length="182" mass="20224">MALEPQELEAIHAREMIRDCVARVARGEDRRDRDLLKTAYWPGAAMDYGIFAGDLDAYLDWIVPGSPAVLLTQHFIGQTLIAVEGDTAKAESHVIAYHRVDYGSEHRDLAMGGRYLDSFEKRDGQWRIAARTMLYDWSQDIGQAADFSEGLMGAPFSAGHFTGRTTGDFSAEFFGKALEGTK</sequence>
<evidence type="ECO:0000313" key="2">
    <source>
        <dbReference type="EMBL" id="QIG80807.1"/>
    </source>
</evidence>
<organism evidence="2 3">
    <name type="scientific">Stakelama tenebrarum</name>
    <dbReference type="NCBI Taxonomy" id="2711215"/>
    <lineage>
        <taxon>Bacteria</taxon>
        <taxon>Pseudomonadati</taxon>
        <taxon>Pseudomonadota</taxon>
        <taxon>Alphaproteobacteria</taxon>
        <taxon>Sphingomonadales</taxon>
        <taxon>Sphingomonadaceae</taxon>
        <taxon>Stakelama</taxon>
    </lineage>
</organism>
<dbReference type="Proteomes" id="UP000501568">
    <property type="component" value="Chromosome"/>
</dbReference>
<proteinExistence type="predicted"/>
<reference evidence="2 3" key="1">
    <citation type="submission" date="2020-02" db="EMBL/GenBank/DDBJ databases">
        <authorList>
            <person name="Zheng R.K."/>
            <person name="Sun C.M."/>
        </authorList>
    </citation>
    <scope>NUCLEOTIDE SEQUENCE [LARGE SCALE GENOMIC DNA]</scope>
    <source>
        <strain evidence="3">zrk23</strain>
    </source>
</reference>
<dbReference type="InterPro" id="IPR037401">
    <property type="entry name" value="SnoaL-like"/>
</dbReference>
<evidence type="ECO:0000259" key="1">
    <source>
        <dbReference type="Pfam" id="PF13577"/>
    </source>
</evidence>
<dbReference type="InterPro" id="IPR032710">
    <property type="entry name" value="NTF2-like_dom_sf"/>
</dbReference>
<keyword evidence="3" id="KW-1185">Reference proteome</keyword>
<dbReference type="Pfam" id="PF13577">
    <property type="entry name" value="SnoaL_4"/>
    <property type="match status" value="1"/>
</dbReference>
<dbReference type="EMBL" id="CP049109">
    <property type="protein sequence ID" value="QIG80807.1"/>
    <property type="molecule type" value="Genomic_DNA"/>
</dbReference>
<feature type="domain" description="SnoaL-like" evidence="1">
    <location>
        <begin position="10"/>
        <end position="132"/>
    </location>
</feature>
<gene>
    <name evidence="2" type="ORF">G5C33_14090</name>
</gene>
<name>A0A6G6Y7N4_9SPHN</name>
<dbReference type="AlphaFoldDB" id="A0A6G6Y7N4"/>